<evidence type="ECO:0000313" key="3">
    <source>
        <dbReference type="Proteomes" id="UP001476798"/>
    </source>
</evidence>
<name>A0ABV0P9G1_9TELE</name>
<feature type="region of interest" description="Disordered" evidence="1">
    <location>
        <begin position="164"/>
        <end position="194"/>
    </location>
</feature>
<proteinExistence type="predicted"/>
<gene>
    <name evidence="2" type="ORF">GOODEAATRI_031692</name>
</gene>
<protein>
    <recommendedName>
        <fullName evidence="4">Androgen receptor</fullName>
    </recommendedName>
</protein>
<dbReference type="EMBL" id="JAHRIO010065491">
    <property type="protein sequence ID" value="MEQ2180052.1"/>
    <property type="molecule type" value="Genomic_DNA"/>
</dbReference>
<accession>A0ABV0P9G1</accession>
<evidence type="ECO:0008006" key="4">
    <source>
        <dbReference type="Google" id="ProtNLM"/>
    </source>
</evidence>
<organism evidence="2 3">
    <name type="scientific">Goodea atripinnis</name>
    <dbReference type="NCBI Taxonomy" id="208336"/>
    <lineage>
        <taxon>Eukaryota</taxon>
        <taxon>Metazoa</taxon>
        <taxon>Chordata</taxon>
        <taxon>Craniata</taxon>
        <taxon>Vertebrata</taxon>
        <taxon>Euteleostomi</taxon>
        <taxon>Actinopterygii</taxon>
        <taxon>Neopterygii</taxon>
        <taxon>Teleostei</taxon>
        <taxon>Neoteleostei</taxon>
        <taxon>Acanthomorphata</taxon>
        <taxon>Ovalentaria</taxon>
        <taxon>Atherinomorphae</taxon>
        <taxon>Cyprinodontiformes</taxon>
        <taxon>Goodeidae</taxon>
        <taxon>Goodea</taxon>
    </lineage>
</organism>
<feature type="compositionally biased region" description="Polar residues" evidence="1">
    <location>
        <begin position="178"/>
        <end position="188"/>
    </location>
</feature>
<evidence type="ECO:0000256" key="1">
    <source>
        <dbReference type="SAM" id="MobiDB-lite"/>
    </source>
</evidence>
<dbReference type="Proteomes" id="UP001476798">
    <property type="component" value="Unassembled WGS sequence"/>
</dbReference>
<keyword evidence="3" id="KW-1185">Reference proteome</keyword>
<evidence type="ECO:0000313" key="2">
    <source>
        <dbReference type="EMBL" id="MEQ2180052.1"/>
    </source>
</evidence>
<comment type="caution">
    <text evidence="2">The sequence shown here is derived from an EMBL/GenBank/DDBJ whole genome shotgun (WGS) entry which is preliminary data.</text>
</comment>
<reference evidence="2 3" key="1">
    <citation type="submission" date="2021-06" db="EMBL/GenBank/DDBJ databases">
        <authorList>
            <person name="Palmer J.M."/>
        </authorList>
    </citation>
    <scope>NUCLEOTIDE SEQUENCE [LARGE SCALE GENOMIC DNA]</scope>
    <source>
        <strain evidence="2 3">GA_2019</strain>
        <tissue evidence="2">Muscle</tissue>
    </source>
</reference>
<sequence>MRPLLRYSTVDFTATLAGFIGLKSRCLTDGLSDFCRASGASEDVGVLALGFFPEAECEASSQSHGESVTQMYARTMGPDVFTAGTPLGAVINREALTTDAALRGWGSIFEGRSVNGTWPSDAQSCSYKLPGITAGVPSFQTLFFTVAAEQSCLSQNTQYNSGGIYKPTGGHPLGEAAQTGSQSDNVEQCTFPAH</sequence>